<comment type="caution">
    <text evidence="1">The sequence shown here is derived from an EMBL/GenBank/DDBJ whole genome shotgun (WGS) entry which is preliminary data.</text>
</comment>
<evidence type="ECO:0000313" key="2">
    <source>
        <dbReference type="Proteomes" id="UP000650477"/>
    </source>
</evidence>
<name>A0A8I0PTI3_MORMO</name>
<evidence type="ECO:0000313" key="1">
    <source>
        <dbReference type="EMBL" id="MBE8612048.1"/>
    </source>
</evidence>
<proteinExistence type="predicted"/>
<sequence>MNTDIFDRLFDSDKTIESIVTICRSEAPLISVLTLHLTCESFLEAFISGRLDVCDLFANKPDNPDDVSFRMTFEHKNKLSQRLGMPRAAYDALFELNQIRNQFAHKLLHAEIPADKTAKIIDLVNSIKSAEIEIELSEEGIVYNPDNHDDSFTYRMSDQNTPVMVKLCIAYFSLFRRVALKFAE</sequence>
<dbReference type="EMBL" id="PKLF01000005">
    <property type="protein sequence ID" value="MBE8612048.1"/>
    <property type="molecule type" value="Genomic_DNA"/>
</dbReference>
<organism evidence="1 2">
    <name type="scientific">Morganella morganii</name>
    <name type="common">Proteus morganii</name>
    <dbReference type="NCBI Taxonomy" id="582"/>
    <lineage>
        <taxon>Bacteria</taxon>
        <taxon>Pseudomonadati</taxon>
        <taxon>Pseudomonadota</taxon>
        <taxon>Gammaproteobacteria</taxon>
        <taxon>Enterobacterales</taxon>
        <taxon>Morganellaceae</taxon>
        <taxon>Morganella</taxon>
    </lineage>
</organism>
<reference evidence="1" key="1">
    <citation type="submission" date="2017-12" db="EMBL/GenBank/DDBJ databases">
        <title>Genome sequencing and analysis.</title>
        <authorList>
            <person name="Huang Y.-T."/>
        </authorList>
    </citation>
    <scope>NUCLEOTIDE SEQUENCE</scope>
    <source>
        <strain evidence="1">VGH116</strain>
    </source>
</reference>
<accession>A0A8I0PTI3</accession>
<protein>
    <submittedName>
        <fullName evidence="1">Uncharacterized protein</fullName>
    </submittedName>
</protein>
<dbReference type="AlphaFoldDB" id="A0A8I0PTI3"/>
<gene>
    <name evidence="1" type="ORF">CYG68_06395</name>
</gene>
<dbReference type="Proteomes" id="UP000650477">
    <property type="component" value="Unassembled WGS sequence"/>
</dbReference>
<dbReference type="RefSeq" id="WP_193829613.1">
    <property type="nucleotide sequence ID" value="NZ_PKLF01000005.1"/>
</dbReference>